<proteinExistence type="predicted"/>
<dbReference type="InterPro" id="IPR008334">
    <property type="entry name" value="5'-Nucleotdase_C"/>
</dbReference>
<name>A0A645C6H9_9ZZZZ</name>
<dbReference type="PROSITE" id="PS51257">
    <property type="entry name" value="PROKAR_LIPOPROTEIN"/>
    <property type="match status" value="1"/>
</dbReference>
<dbReference type="PANTHER" id="PTHR11575:SF24">
    <property type="entry name" value="5'-NUCLEOTIDASE"/>
    <property type="match status" value="1"/>
</dbReference>
<reference evidence="2" key="1">
    <citation type="submission" date="2019-08" db="EMBL/GenBank/DDBJ databases">
        <authorList>
            <person name="Kucharzyk K."/>
            <person name="Murdoch R.W."/>
            <person name="Higgins S."/>
            <person name="Loffler F."/>
        </authorList>
    </citation>
    <scope>NUCLEOTIDE SEQUENCE</scope>
</reference>
<dbReference type="Gene3D" id="3.90.780.10">
    <property type="entry name" value="5'-Nucleotidase, C-terminal domain"/>
    <property type="match status" value="1"/>
</dbReference>
<dbReference type="PANTHER" id="PTHR11575">
    <property type="entry name" value="5'-NUCLEOTIDASE-RELATED"/>
    <property type="match status" value="1"/>
</dbReference>
<dbReference type="PRINTS" id="PR01607">
    <property type="entry name" value="APYRASEFAMLY"/>
</dbReference>
<dbReference type="AlphaFoldDB" id="A0A645C6H9"/>
<dbReference type="EMBL" id="VSSQ01025077">
    <property type="protein sequence ID" value="MPM72978.1"/>
    <property type="molecule type" value="Genomic_DNA"/>
</dbReference>
<evidence type="ECO:0000313" key="2">
    <source>
        <dbReference type="EMBL" id="MPM72978.1"/>
    </source>
</evidence>
<feature type="domain" description="5'-Nucleotidase C-terminal" evidence="1">
    <location>
        <begin position="67"/>
        <end position="209"/>
    </location>
</feature>
<dbReference type="GO" id="GO:0009166">
    <property type="term" value="P:nucleotide catabolic process"/>
    <property type="evidence" value="ECO:0007669"/>
    <property type="project" value="InterPro"/>
</dbReference>
<accession>A0A645C6H9</accession>
<dbReference type="Pfam" id="PF02872">
    <property type="entry name" value="5_nucleotid_C"/>
    <property type="match status" value="1"/>
</dbReference>
<gene>
    <name evidence="2" type="ORF">SDC9_119954</name>
</gene>
<dbReference type="InterPro" id="IPR006179">
    <property type="entry name" value="5_nucleotidase/apyrase"/>
</dbReference>
<dbReference type="SUPFAM" id="SSF55816">
    <property type="entry name" value="5'-nucleotidase (syn. UDP-sugar hydrolase), C-terminal domain"/>
    <property type="match status" value="1"/>
</dbReference>
<comment type="caution">
    <text evidence="2">The sequence shown here is derived from an EMBL/GenBank/DDBJ whole genome shotgun (WGS) entry which is preliminary data.</text>
</comment>
<dbReference type="InterPro" id="IPR036907">
    <property type="entry name" value="5'-Nucleotdase_C_sf"/>
</dbReference>
<organism evidence="2">
    <name type="scientific">bioreactor metagenome</name>
    <dbReference type="NCBI Taxonomy" id="1076179"/>
    <lineage>
        <taxon>unclassified sequences</taxon>
        <taxon>metagenomes</taxon>
        <taxon>ecological metagenomes</taxon>
    </lineage>
</organism>
<dbReference type="GO" id="GO:0016787">
    <property type="term" value="F:hydrolase activity"/>
    <property type="evidence" value="ECO:0007669"/>
    <property type="project" value="InterPro"/>
</dbReference>
<sequence length="251" mass="27683">MHKKTIIPAVVLLCLLSSCTSKQWFITKSQSAKIAIDSKTEQLADTAYINFLQPLKQKLDAEMNIVIGRAAETMQGHGPESLLSNFSADVYRAKASEIQGQAVDIAIVNLGGLRTQVPAGDITVRKVFELMPFENELVILWLRGDKLNELLQNFAKMGGQGVAGLRMTISDKKAVDITIGGSPLDMSKTYTIATNDYLAGGNDNMEQLAEHERRLNTGVKVRNMLLEFIKSETQKGNMIQSKLDGRIKINE</sequence>
<protein>
    <recommendedName>
        <fullName evidence="1">5'-Nucleotidase C-terminal domain-containing protein</fullName>
    </recommendedName>
</protein>
<evidence type="ECO:0000259" key="1">
    <source>
        <dbReference type="Pfam" id="PF02872"/>
    </source>
</evidence>